<dbReference type="PANTHER" id="PTHR47691:SF3">
    <property type="entry name" value="HTH-TYPE TRANSCRIPTIONAL REGULATOR RV0890C-RELATED"/>
    <property type="match status" value="1"/>
</dbReference>
<name>A0ABN3MAT4_9ACTN</name>
<evidence type="ECO:0000259" key="2">
    <source>
        <dbReference type="PROSITE" id="PS50837"/>
    </source>
</evidence>
<dbReference type="InterPro" id="IPR027417">
    <property type="entry name" value="P-loop_NTPase"/>
</dbReference>
<evidence type="ECO:0000256" key="1">
    <source>
        <dbReference type="SAM" id="MobiDB-lite"/>
    </source>
</evidence>
<dbReference type="PROSITE" id="PS50837">
    <property type="entry name" value="NACHT"/>
    <property type="match status" value="1"/>
</dbReference>
<feature type="domain" description="NACHT" evidence="2">
    <location>
        <begin position="72"/>
        <end position="161"/>
    </location>
</feature>
<protein>
    <submittedName>
        <fullName evidence="3">Tetratricopeptide repeat protein</fullName>
    </submittedName>
</protein>
<dbReference type="PRINTS" id="PR00364">
    <property type="entry name" value="DISEASERSIST"/>
</dbReference>
<evidence type="ECO:0000313" key="3">
    <source>
        <dbReference type="EMBL" id="GAA2498848.1"/>
    </source>
</evidence>
<dbReference type="Pfam" id="PF13424">
    <property type="entry name" value="TPR_12"/>
    <property type="match status" value="1"/>
</dbReference>
<sequence length="715" mass="74750">MWLVAEQALERDGLSAAGAGTGAGAAAPAVPCDLPPSDPCFLGRAVETRELLAEIDRPGLGASRGRPQEGCRVLLVAGRAGSGRTALAVHLARLVADRYPDGQLFARLTRPGGAPVSAAQAARSFLERLGRPDDARGPEPAAALRRALAGRRVLIVLDDVDGAAQIRPLLPDAPGSLVVATSAGPLTGIPDVRPCALGGLDTASAVELLTRTAGSTRVTCDPCAAESLVAECAGHPAALLLAGAWLAARPRMSVTDALQHLRDVPDTPFPPPPPGRALPSEQEGRPGEEAAGPDGGGAPPVPAAAPVPPSPLLRAFRLVYESFAPGAARMLRLLVLAPEGVVDEHVASALGGCSVAAARSALDELVRAGVLVAEGDALRVPACLVPALRALTEALDRPAEVELARARMLERTVRLLHACRLALTPPDAAVRARIEALPRAMRFRSRAAAADWLDGRLPSLLAAADAAAADGGFDTLAQRLVAGLVRALTHTDGDRSPELYRLHGLVLEVATRRGLHRERAAALINLADLDVRAGRPEEALGRYREAVTAARADGDGAAAARALEAIGSTYRLLDDPDRAADWYGRALALRQFRGEQADQARLHGHLGAMGARSGRWTESLREWRACAALHRRLGNLSSHARALGEAAGVLESAGEAEEGLRVCREALQRARTAGDTRLEAALQLRMGDTLERLGDAAGARLHRAEADRLLENGNR</sequence>
<reference evidence="3 4" key="1">
    <citation type="journal article" date="2019" name="Int. J. Syst. Evol. Microbiol.">
        <title>The Global Catalogue of Microorganisms (GCM) 10K type strain sequencing project: providing services to taxonomists for standard genome sequencing and annotation.</title>
        <authorList>
            <consortium name="The Broad Institute Genomics Platform"/>
            <consortium name="The Broad Institute Genome Sequencing Center for Infectious Disease"/>
            <person name="Wu L."/>
            <person name="Ma J."/>
        </authorList>
    </citation>
    <scope>NUCLEOTIDE SEQUENCE [LARGE SCALE GENOMIC DNA]</scope>
    <source>
        <strain evidence="3 4">JCM 6307</strain>
    </source>
</reference>
<dbReference type="SUPFAM" id="SSF52540">
    <property type="entry name" value="P-loop containing nucleoside triphosphate hydrolases"/>
    <property type="match status" value="1"/>
</dbReference>
<dbReference type="SMART" id="SM00028">
    <property type="entry name" value="TPR"/>
    <property type="match status" value="3"/>
</dbReference>
<dbReference type="EMBL" id="BAAATA010000025">
    <property type="protein sequence ID" value="GAA2498848.1"/>
    <property type="molecule type" value="Genomic_DNA"/>
</dbReference>
<dbReference type="SUPFAM" id="SSF48452">
    <property type="entry name" value="TPR-like"/>
    <property type="match status" value="2"/>
</dbReference>
<keyword evidence="4" id="KW-1185">Reference proteome</keyword>
<comment type="caution">
    <text evidence="3">The sequence shown here is derived from an EMBL/GenBank/DDBJ whole genome shotgun (WGS) entry which is preliminary data.</text>
</comment>
<dbReference type="InterPro" id="IPR007111">
    <property type="entry name" value="NACHT_NTPase"/>
</dbReference>
<accession>A0ABN3MAT4</accession>
<gene>
    <name evidence="3" type="ORF">GCM10010406_39240</name>
</gene>
<feature type="compositionally biased region" description="Pro residues" evidence="1">
    <location>
        <begin position="267"/>
        <end position="276"/>
    </location>
</feature>
<dbReference type="InterPro" id="IPR011990">
    <property type="entry name" value="TPR-like_helical_dom_sf"/>
</dbReference>
<dbReference type="Gene3D" id="1.25.40.10">
    <property type="entry name" value="Tetratricopeptide repeat domain"/>
    <property type="match status" value="1"/>
</dbReference>
<feature type="region of interest" description="Disordered" evidence="1">
    <location>
        <begin position="262"/>
        <end position="305"/>
    </location>
</feature>
<dbReference type="InterPro" id="IPR019734">
    <property type="entry name" value="TPR_rpt"/>
</dbReference>
<evidence type="ECO:0000313" key="4">
    <source>
        <dbReference type="Proteomes" id="UP001501358"/>
    </source>
</evidence>
<dbReference type="Gene3D" id="3.40.50.300">
    <property type="entry name" value="P-loop containing nucleotide triphosphate hydrolases"/>
    <property type="match status" value="1"/>
</dbReference>
<dbReference type="Proteomes" id="UP001501358">
    <property type="component" value="Unassembled WGS sequence"/>
</dbReference>
<organism evidence="3 4">
    <name type="scientific">Streptomyces thermolineatus</name>
    <dbReference type="NCBI Taxonomy" id="44033"/>
    <lineage>
        <taxon>Bacteria</taxon>
        <taxon>Bacillati</taxon>
        <taxon>Actinomycetota</taxon>
        <taxon>Actinomycetes</taxon>
        <taxon>Kitasatosporales</taxon>
        <taxon>Streptomycetaceae</taxon>
        <taxon>Streptomyces</taxon>
    </lineage>
</organism>
<dbReference type="PANTHER" id="PTHR47691">
    <property type="entry name" value="REGULATOR-RELATED"/>
    <property type="match status" value="1"/>
</dbReference>
<proteinExistence type="predicted"/>